<gene>
    <name evidence="3" type="ORF">N1027_06770</name>
</gene>
<dbReference type="SUPFAM" id="SSF141072">
    <property type="entry name" value="CalX-like"/>
    <property type="match status" value="1"/>
</dbReference>
<dbReference type="EMBL" id="JANLCM010000001">
    <property type="protein sequence ID" value="MCS5717836.1"/>
    <property type="molecule type" value="Genomic_DNA"/>
</dbReference>
<dbReference type="Gene3D" id="2.60.40.2030">
    <property type="match status" value="1"/>
</dbReference>
<dbReference type="Gene3D" id="3.40.50.1820">
    <property type="entry name" value="alpha/beta hydrolase"/>
    <property type="match status" value="1"/>
</dbReference>
<keyword evidence="4" id="KW-1185">Reference proteome</keyword>
<reference evidence="3" key="1">
    <citation type="submission" date="2022-08" db="EMBL/GenBank/DDBJ databases">
        <authorList>
            <person name="Deng Y."/>
            <person name="Han X.-F."/>
            <person name="Zhang Y.-Q."/>
        </authorList>
    </citation>
    <scope>NUCLEOTIDE SEQUENCE</scope>
    <source>
        <strain evidence="3">CPCC 205763</strain>
    </source>
</reference>
<feature type="compositionally biased region" description="Pro residues" evidence="1">
    <location>
        <begin position="924"/>
        <end position="944"/>
    </location>
</feature>
<dbReference type="Gene3D" id="2.60.120.430">
    <property type="entry name" value="Galactose-binding lectin"/>
    <property type="match status" value="1"/>
</dbReference>
<evidence type="ECO:0008006" key="5">
    <source>
        <dbReference type="Google" id="ProtNLM"/>
    </source>
</evidence>
<evidence type="ECO:0000256" key="2">
    <source>
        <dbReference type="SAM" id="Phobius"/>
    </source>
</evidence>
<sequence length="1008" mass="103648">MSTPAFAATEDVVVAQGSDWVVNPVPGGYEVTKTLAEPIELRGAAPTLWADGVDLGIAQESLDGLTLTLTTSDPAVATASAIDQGWDGEGDPTVPPVAETEGGLTSLSESMSLAQPATLADDPATHGQFSVERLDYDLGDEAEDIRGFGRKGEMRAAVFMPVGAAGERPVVAFLHGRHTSCSGGTRNPDSWPCNDDQVDVASYLGYNASAEALASQGYAVVSISANAINALDGTLSDDNGAVARGQLVLDHLALLQQADDGTAPAPVSAALKGRLDLQHVGLMGHSRGGDGVVRAALLNAELPHPFGIEAVLPLAPTDFGRMTLPDVPMAVVLPYCDGDVSNQQGQHFFDDSRDAYGDDVLRSSLLVMGADHNFFNTSWTPSKYPYSSSDDWAAQDRTQTNPICGYGTAPTRLTDDEQYAVGTAYIAGFFRLTMGAENQFLPMFDGSDAKPASVGRADIRVSASLPASLRLDVNDFDKPDTTVRVLGAGTYATCESQANRPVPGVLAPCATTALTTSQMPDYTAASFAQSVPATTALHFTYTTPASDTAGAGELRVPTTKGAKDFSDYEKLSFRVSPDETVVDGTDLTVSLADGKGGLVSVDAAAYGDALSVLPGTVSPLRKLLLQQIEIPLSAFAGVDLADVQEVRFTAPRAAGGVLLSDLSALKAPAVGTAKISTRPFLSIPDVNVDEGDGISTVDVPVVLSRAQDVPTTAWFSAVGTANGKVDLAMKKLTFEPGQVCIAVPVPMNGDTTTSTAPTAKFKMTIANTQEGSTIGDSYGYLQVREDDGVVQPEPPRGTVPPEGTPEPGTPIESAPAVGVPGDACAEALAEPGTLTVTPASAKPGDTVTVTGSGFRVGESTSLALHSDPVDLGSVVSTDGTVSFTTTVPEDTAFGDHELVATGYGSAFVADATITVVDPDAPISTPTPSPTPTDTPTPSATPAPPVTGGGAGSGSAASDVASTETGSGSLASTGFQVAGWSAMAIVLIAGGVLVFFLRRRRSMAGHDSE</sequence>
<comment type="caution">
    <text evidence="3">The sequence shown here is derived from an EMBL/GenBank/DDBJ whole genome shotgun (WGS) entry which is preliminary data.</text>
</comment>
<evidence type="ECO:0000313" key="4">
    <source>
        <dbReference type="Proteomes" id="UP001165584"/>
    </source>
</evidence>
<dbReference type="RefSeq" id="WP_259506407.1">
    <property type="nucleotide sequence ID" value="NZ_JANLCM010000001.1"/>
</dbReference>
<feature type="region of interest" description="Disordered" evidence="1">
    <location>
        <begin position="918"/>
        <end position="967"/>
    </location>
</feature>
<keyword evidence="2" id="KW-0812">Transmembrane</keyword>
<feature type="transmembrane region" description="Helical" evidence="2">
    <location>
        <begin position="976"/>
        <end position="996"/>
    </location>
</feature>
<feature type="region of interest" description="Disordered" evidence="1">
    <location>
        <begin position="788"/>
        <end position="809"/>
    </location>
</feature>
<name>A0ABT2GNP2_9MICO</name>
<organism evidence="3 4">
    <name type="scientific">Herbiconiux aconitum</name>
    <dbReference type="NCBI Taxonomy" id="2970913"/>
    <lineage>
        <taxon>Bacteria</taxon>
        <taxon>Bacillati</taxon>
        <taxon>Actinomycetota</taxon>
        <taxon>Actinomycetes</taxon>
        <taxon>Micrococcales</taxon>
        <taxon>Microbacteriaceae</taxon>
        <taxon>Herbiconiux</taxon>
    </lineage>
</organism>
<evidence type="ECO:0000256" key="1">
    <source>
        <dbReference type="SAM" id="MobiDB-lite"/>
    </source>
</evidence>
<evidence type="ECO:0000313" key="3">
    <source>
        <dbReference type="EMBL" id="MCS5717836.1"/>
    </source>
</evidence>
<protein>
    <recommendedName>
        <fullName evidence="5">LPXTG cell wall anchor domain-containing protein</fullName>
    </recommendedName>
</protein>
<dbReference type="Proteomes" id="UP001165584">
    <property type="component" value="Unassembled WGS sequence"/>
</dbReference>
<feature type="compositionally biased region" description="Low complexity" evidence="1">
    <location>
        <begin position="953"/>
        <end position="962"/>
    </location>
</feature>
<dbReference type="InterPro" id="IPR029058">
    <property type="entry name" value="AB_hydrolase_fold"/>
</dbReference>
<keyword evidence="2" id="KW-0472">Membrane</keyword>
<feature type="compositionally biased region" description="Pro residues" evidence="1">
    <location>
        <begin position="792"/>
        <end position="808"/>
    </location>
</feature>
<dbReference type="SUPFAM" id="SSF53474">
    <property type="entry name" value="alpha/beta-Hydrolases"/>
    <property type="match status" value="1"/>
</dbReference>
<keyword evidence="2" id="KW-1133">Transmembrane helix</keyword>
<accession>A0ABT2GNP2</accession>
<proteinExistence type="predicted"/>
<dbReference type="InterPro" id="IPR038081">
    <property type="entry name" value="CalX-like_sf"/>
</dbReference>
<feature type="region of interest" description="Disordered" evidence="1">
    <location>
        <begin position="83"/>
        <end position="104"/>
    </location>
</feature>